<proteinExistence type="predicted"/>
<organism evidence="2 4">
    <name type="scientific">Ralstonia mannitolilytica</name>
    <dbReference type="NCBI Taxonomy" id="105219"/>
    <lineage>
        <taxon>Bacteria</taxon>
        <taxon>Pseudomonadati</taxon>
        <taxon>Pseudomonadota</taxon>
        <taxon>Betaproteobacteria</taxon>
        <taxon>Burkholderiales</taxon>
        <taxon>Burkholderiaceae</taxon>
        <taxon>Ralstonia</taxon>
    </lineage>
</organism>
<dbReference type="RefSeq" id="WP_096745926.1">
    <property type="nucleotide sequence ID" value="NZ_CATVXE010000023.1"/>
</dbReference>
<accession>A0AAD2EN51</accession>
<protein>
    <submittedName>
        <fullName evidence="2">Uncharacterized protein</fullName>
    </submittedName>
</protein>
<evidence type="ECO:0000313" key="2">
    <source>
        <dbReference type="EMBL" id="CAJ0694082.1"/>
    </source>
</evidence>
<name>A0AAD2EN51_9RALS</name>
<dbReference type="AlphaFoldDB" id="A0AAD2EN51"/>
<gene>
    <name evidence="3" type="ORF">R77569_03989</name>
    <name evidence="2" type="ORF">R77591_04194</name>
</gene>
<evidence type="ECO:0000313" key="3">
    <source>
        <dbReference type="EMBL" id="CAJ0889599.1"/>
    </source>
</evidence>
<feature type="compositionally biased region" description="Low complexity" evidence="1">
    <location>
        <begin position="55"/>
        <end position="66"/>
    </location>
</feature>
<reference evidence="2 5" key="1">
    <citation type="submission" date="2023-07" db="EMBL/GenBank/DDBJ databases">
        <authorList>
            <person name="Peeters C."/>
        </authorList>
    </citation>
    <scope>NUCLEOTIDE SEQUENCE</scope>
    <source>
        <strain evidence="3 5">R-77569</strain>
        <strain evidence="2">R-77591</strain>
    </source>
</reference>
<feature type="region of interest" description="Disordered" evidence="1">
    <location>
        <begin position="45"/>
        <end position="66"/>
    </location>
</feature>
<dbReference type="EMBL" id="CAUDKV010000020">
    <property type="protein sequence ID" value="CAJ0889599.1"/>
    <property type="molecule type" value="Genomic_DNA"/>
</dbReference>
<keyword evidence="5" id="KW-1185">Reference proteome</keyword>
<comment type="caution">
    <text evidence="2">The sequence shown here is derived from an EMBL/GenBank/DDBJ whole genome shotgun (WGS) entry which is preliminary data.</text>
</comment>
<evidence type="ECO:0000313" key="5">
    <source>
        <dbReference type="Proteomes" id="UP001190452"/>
    </source>
</evidence>
<dbReference type="EMBL" id="CATVXE010000023">
    <property type="protein sequence ID" value="CAJ0694082.1"/>
    <property type="molecule type" value="Genomic_DNA"/>
</dbReference>
<evidence type="ECO:0000313" key="4">
    <source>
        <dbReference type="Proteomes" id="UP001190002"/>
    </source>
</evidence>
<evidence type="ECO:0000256" key="1">
    <source>
        <dbReference type="SAM" id="MobiDB-lite"/>
    </source>
</evidence>
<dbReference type="Proteomes" id="UP001190452">
    <property type="component" value="Unassembled WGS sequence"/>
</dbReference>
<sequence>MSIETNAIAAVGAAQASQAAPAQTGSAAGAAQAARANPAAYAAQGPGHVEQGIGAPTAQAASPADAQHFGSMMRAGAPTAVQPGALPAQPIPVVPNATPSPVADVSFTFTRGPGADGAMGQWRDYGHDLNERYTSINAKRQEMLDSLDSMDVTMTMVKLADFSYFASMTLAEYQMDMSFAQAANGVSHSLLKNQEG</sequence>
<dbReference type="Proteomes" id="UP001190002">
    <property type="component" value="Unassembled WGS sequence"/>
</dbReference>